<proteinExistence type="predicted"/>
<evidence type="ECO:0000256" key="1">
    <source>
        <dbReference type="SAM" id="Phobius"/>
    </source>
</evidence>
<accession>A0A5Q0P679</accession>
<dbReference type="AlphaFoldDB" id="A0A5Q0P679"/>
<gene>
    <name evidence="3" type="ORF">GFH30_08640</name>
    <name evidence="2" type="ORF">GHJ48_13075</name>
</gene>
<evidence type="ECO:0000313" key="3">
    <source>
        <dbReference type="EMBL" id="QGA12316.1"/>
    </source>
</evidence>
<keyword evidence="1" id="KW-0472">Membrane</keyword>
<protein>
    <submittedName>
        <fullName evidence="2">DUF3465 domain-containing protein</fullName>
    </submittedName>
</protein>
<reference evidence="4 5" key="1">
    <citation type="submission" date="2019-10" db="EMBL/GenBank/DDBJ databases">
        <authorList>
            <person name="Dong K."/>
        </authorList>
    </citation>
    <scope>NUCLEOTIDE SEQUENCE [LARGE SCALE GENOMIC DNA]</scope>
    <source>
        <strain evidence="3">Dk386</strain>
        <strain evidence="4">dk386</strain>
        <strain evidence="2">Dk771</strain>
        <strain evidence="5">dk771</strain>
    </source>
</reference>
<dbReference type="EMBL" id="CP045650">
    <property type="protein sequence ID" value="QGA12316.1"/>
    <property type="molecule type" value="Genomic_DNA"/>
</dbReference>
<dbReference type="Proteomes" id="UP000480556">
    <property type="component" value="Unassembled WGS sequence"/>
</dbReference>
<sequence length="163" mass="18478">MANKKNMGIGAVIALLIATYLGIDYQQNNLESIQNLPQQQNQSIPQHQYPVEDDLDKIQQAFQHQKSNIQVQSSGKVIALLRDDNEGSRHQKFLLELANGQTVLVAHNIDLAPRIEALQKGDQVDFYGEYEYSDKGGVIHWTHLDPAQKHAHGWLKHQGKTYQ</sequence>
<dbReference type="RefSeq" id="WP_153373412.1">
    <property type="nucleotide sequence ID" value="NZ_CP045650.1"/>
</dbReference>
<evidence type="ECO:0000313" key="4">
    <source>
        <dbReference type="Proteomes" id="UP000327478"/>
    </source>
</evidence>
<dbReference type="Proteomes" id="UP000327478">
    <property type="component" value="Chromosome"/>
</dbReference>
<keyword evidence="1" id="KW-1133">Transmembrane helix</keyword>
<keyword evidence="4" id="KW-1185">Reference proteome</keyword>
<dbReference type="InterPro" id="IPR021856">
    <property type="entry name" value="DUF3465"/>
</dbReference>
<keyword evidence="1" id="KW-0812">Transmembrane</keyword>
<dbReference type="Pfam" id="PF11948">
    <property type="entry name" value="DUF3465"/>
    <property type="match status" value="1"/>
</dbReference>
<evidence type="ECO:0000313" key="5">
    <source>
        <dbReference type="Proteomes" id="UP000480556"/>
    </source>
</evidence>
<feature type="transmembrane region" description="Helical" evidence="1">
    <location>
        <begin position="7"/>
        <end position="23"/>
    </location>
</feature>
<evidence type="ECO:0000313" key="2">
    <source>
        <dbReference type="EMBL" id="MQW93309.1"/>
    </source>
</evidence>
<name>A0A5Q0P679_9GAMM</name>
<organism evidence="2 5">
    <name type="scientific">Acinetobacter wanghuae</name>
    <dbReference type="NCBI Taxonomy" id="2662362"/>
    <lineage>
        <taxon>Bacteria</taxon>
        <taxon>Pseudomonadati</taxon>
        <taxon>Pseudomonadota</taxon>
        <taxon>Gammaproteobacteria</taxon>
        <taxon>Moraxellales</taxon>
        <taxon>Moraxellaceae</taxon>
        <taxon>Acinetobacter</taxon>
    </lineage>
</organism>
<dbReference type="EMBL" id="WITK01000029">
    <property type="protein sequence ID" value="MQW93309.1"/>
    <property type="molecule type" value="Genomic_DNA"/>
</dbReference>